<feature type="non-terminal residue" evidence="1">
    <location>
        <position position="1"/>
    </location>
</feature>
<keyword evidence="2" id="KW-1185">Reference proteome</keyword>
<dbReference type="AlphaFoldDB" id="A0A0D0BFL3"/>
<evidence type="ECO:0000313" key="2">
    <source>
        <dbReference type="Proteomes" id="UP000053593"/>
    </source>
</evidence>
<evidence type="ECO:0000313" key="1">
    <source>
        <dbReference type="EMBL" id="KIK53446.1"/>
    </source>
</evidence>
<dbReference type="HOGENOM" id="CLU_129081_0_0_1"/>
<dbReference type="EMBL" id="KN834829">
    <property type="protein sequence ID" value="KIK53446.1"/>
    <property type="molecule type" value="Genomic_DNA"/>
</dbReference>
<name>A0A0D0BFL3_9AGAR</name>
<gene>
    <name evidence="1" type="ORF">GYMLUDRAFT_118524</name>
</gene>
<proteinExistence type="predicted"/>
<protein>
    <submittedName>
        <fullName evidence="1">Uncharacterized protein</fullName>
    </submittedName>
</protein>
<dbReference type="Proteomes" id="UP000053593">
    <property type="component" value="Unassembled WGS sequence"/>
</dbReference>
<organism evidence="1 2">
    <name type="scientific">Collybiopsis luxurians FD-317 M1</name>
    <dbReference type="NCBI Taxonomy" id="944289"/>
    <lineage>
        <taxon>Eukaryota</taxon>
        <taxon>Fungi</taxon>
        <taxon>Dikarya</taxon>
        <taxon>Basidiomycota</taxon>
        <taxon>Agaricomycotina</taxon>
        <taxon>Agaricomycetes</taxon>
        <taxon>Agaricomycetidae</taxon>
        <taxon>Agaricales</taxon>
        <taxon>Marasmiineae</taxon>
        <taxon>Omphalotaceae</taxon>
        <taxon>Collybiopsis</taxon>
        <taxon>Collybiopsis luxurians</taxon>
    </lineage>
</organism>
<dbReference type="OrthoDB" id="2634326at2759"/>
<reference evidence="1 2" key="1">
    <citation type="submission" date="2014-04" db="EMBL/GenBank/DDBJ databases">
        <title>Evolutionary Origins and Diversification of the Mycorrhizal Mutualists.</title>
        <authorList>
            <consortium name="DOE Joint Genome Institute"/>
            <consortium name="Mycorrhizal Genomics Consortium"/>
            <person name="Kohler A."/>
            <person name="Kuo A."/>
            <person name="Nagy L.G."/>
            <person name="Floudas D."/>
            <person name="Copeland A."/>
            <person name="Barry K.W."/>
            <person name="Cichocki N."/>
            <person name="Veneault-Fourrey C."/>
            <person name="LaButti K."/>
            <person name="Lindquist E.A."/>
            <person name="Lipzen A."/>
            <person name="Lundell T."/>
            <person name="Morin E."/>
            <person name="Murat C."/>
            <person name="Riley R."/>
            <person name="Ohm R."/>
            <person name="Sun H."/>
            <person name="Tunlid A."/>
            <person name="Henrissat B."/>
            <person name="Grigoriev I.V."/>
            <person name="Hibbett D.S."/>
            <person name="Martin F."/>
        </authorList>
    </citation>
    <scope>NUCLEOTIDE SEQUENCE [LARGE SCALE GENOMIC DNA]</scope>
    <source>
        <strain evidence="1 2">FD-317 M1</strain>
    </source>
</reference>
<sequence>ALKHLAGHHTSRSEEGGHYNYWAPPARCLLSPDSDDKKARLFKGWLRIRDIVLFLLSDVNCTPFCLSNKEWRTLLQVCSGHELNEGDGSRNASHRRNVREHFKTALEKSQVQLDVNNLFGKTPTWKGSEVIGLLDPDTAREILWELCELNFRSDVLALDRHLDRSNASVLERQDMLDQCWNGSA</sequence>
<accession>A0A0D0BFL3</accession>
<feature type="non-terminal residue" evidence="1">
    <location>
        <position position="184"/>
    </location>
</feature>